<evidence type="ECO:0000256" key="4">
    <source>
        <dbReference type="ARBA" id="ARBA00022989"/>
    </source>
</evidence>
<dbReference type="Gene3D" id="1.10.10.1740">
    <property type="entry name" value="Transmembrane protein 14-like"/>
    <property type="match status" value="1"/>
</dbReference>
<keyword evidence="3 6" id="KW-0812">Transmembrane</keyword>
<organism evidence="7 8">
    <name type="scientific">Pneumocystis wakefieldiae</name>
    <dbReference type="NCBI Taxonomy" id="38082"/>
    <lineage>
        <taxon>Eukaryota</taxon>
        <taxon>Fungi</taxon>
        <taxon>Dikarya</taxon>
        <taxon>Ascomycota</taxon>
        <taxon>Taphrinomycotina</taxon>
        <taxon>Pneumocystomycetes</taxon>
        <taxon>Pneumocystaceae</taxon>
        <taxon>Pneumocystis</taxon>
    </lineage>
</organism>
<evidence type="ECO:0000256" key="2">
    <source>
        <dbReference type="ARBA" id="ARBA00007590"/>
    </source>
</evidence>
<sequence>MDPVSGLLALSLYIGGLAGYIRKRSIPSLVAGTAMGTMYGCILHSYRPSPGYQLALFTSSLLTTTSFIRLYRSGMKPLPTILGLAGILTTGISYLK</sequence>
<dbReference type="GO" id="GO:0016020">
    <property type="term" value="C:membrane"/>
    <property type="evidence" value="ECO:0007669"/>
    <property type="project" value="UniProtKB-SubCell"/>
</dbReference>
<gene>
    <name evidence="7" type="ORF">MERGE_000333</name>
</gene>
<dbReference type="Pfam" id="PF03647">
    <property type="entry name" value="Tmemb_14"/>
    <property type="match status" value="1"/>
</dbReference>
<feature type="transmembrane region" description="Helical" evidence="6">
    <location>
        <begin position="78"/>
        <end position="95"/>
    </location>
</feature>
<evidence type="ECO:0000313" key="7">
    <source>
        <dbReference type="EMBL" id="QSL64178.1"/>
    </source>
</evidence>
<dbReference type="OrthoDB" id="5620at2759"/>
<evidence type="ECO:0000256" key="3">
    <source>
        <dbReference type="ARBA" id="ARBA00022692"/>
    </source>
</evidence>
<evidence type="ECO:0000256" key="5">
    <source>
        <dbReference type="ARBA" id="ARBA00023136"/>
    </source>
</evidence>
<comment type="subcellular location">
    <subcellularLocation>
        <location evidence="1">Membrane</location>
    </subcellularLocation>
</comment>
<dbReference type="InterPro" id="IPR005349">
    <property type="entry name" value="TMEM14"/>
</dbReference>
<evidence type="ECO:0000256" key="6">
    <source>
        <dbReference type="SAM" id="Phobius"/>
    </source>
</evidence>
<keyword evidence="8" id="KW-1185">Reference proteome</keyword>
<comment type="similarity">
    <text evidence="2">Belongs to the TMEM14 family.</text>
</comment>
<accession>A0A899FYG1</accession>
<evidence type="ECO:0000256" key="1">
    <source>
        <dbReference type="ARBA" id="ARBA00004370"/>
    </source>
</evidence>
<dbReference type="AlphaFoldDB" id="A0A899FYG1"/>
<dbReference type="EMBL" id="CP054532">
    <property type="protein sequence ID" value="QSL64178.1"/>
    <property type="molecule type" value="Genomic_DNA"/>
</dbReference>
<feature type="transmembrane region" description="Helical" evidence="6">
    <location>
        <begin position="6"/>
        <end position="22"/>
    </location>
</feature>
<evidence type="ECO:0000313" key="8">
    <source>
        <dbReference type="Proteomes" id="UP000663699"/>
    </source>
</evidence>
<proteinExistence type="inferred from homology"/>
<reference evidence="7" key="1">
    <citation type="submission" date="2020-06" db="EMBL/GenBank/DDBJ databases">
        <title>Genomes of multiple members of Pneumocystis genus reveal paths to human pathogen Pneumocystis jirovecii.</title>
        <authorList>
            <person name="Cisse O.H."/>
            <person name="Ma L."/>
            <person name="Dekker J."/>
            <person name="Khil P."/>
            <person name="Jo J."/>
            <person name="Brenchley J."/>
            <person name="Blair R."/>
            <person name="Pahar B."/>
            <person name="Chabe M."/>
            <person name="Van Rompay K.A."/>
            <person name="Keesler R."/>
            <person name="Sukura A."/>
            <person name="Hirsch V."/>
            <person name="Kutty G."/>
            <person name="Liu Y."/>
            <person name="Peng L."/>
            <person name="Chen J."/>
            <person name="Song J."/>
            <person name="Weissenbacher-Lang C."/>
            <person name="Xu J."/>
            <person name="Upham N.S."/>
            <person name="Stajich J.E."/>
            <person name="Cuomo C.A."/>
            <person name="Cushion M.T."/>
            <person name="Kovacs J.A."/>
        </authorList>
    </citation>
    <scope>NUCLEOTIDE SEQUENCE</scope>
    <source>
        <strain evidence="7">2A</strain>
    </source>
</reference>
<protein>
    <submittedName>
        <fullName evidence="7">Uncharacterized protein</fullName>
    </submittedName>
</protein>
<dbReference type="Proteomes" id="UP000663699">
    <property type="component" value="Chromosome 1"/>
</dbReference>
<dbReference type="InterPro" id="IPR044890">
    <property type="entry name" value="TMEM14_sf"/>
</dbReference>
<feature type="transmembrane region" description="Helical" evidence="6">
    <location>
        <begin position="29"/>
        <end position="46"/>
    </location>
</feature>
<name>A0A899FYG1_9ASCO</name>
<keyword evidence="4 6" id="KW-1133">Transmembrane helix</keyword>
<keyword evidence="5 6" id="KW-0472">Membrane</keyword>